<keyword evidence="3" id="KW-0106">Calcium</keyword>
<keyword evidence="2" id="KW-0677">Repeat</keyword>
<keyword evidence="7" id="KW-1185">Reference proteome</keyword>
<keyword evidence="4" id="KW-0041">Annexin</keyword>
<dbReference type="PANTHER" id="PTHR10502:SF196">
    <property type="entry name" value="ANNEXIN D4"/>
    <property type="match status" value="1"/>
</dbReference>
<reference evidence="6" key="1">
    <citation type="journal article" date="2022" name="Cell">
        <title>Repeat-based holocentromeres influence genome architecture and karyotype evolution.</title>
        <authorList>
            <person name="Hofstatter P.G."/>
            <person name="Thangavel G."/>
            <person name="Lux T."/>
            <person name="Neumann P."/>
            <person name="Vondrak T."/>
            <person name="Novak P."/>
            <person name="Zhang M."/>
            <person name="Costa L."/>
            <person name="Castellani M."/>
            <person name="Scott A."/>
            <person name="Toegelov H."/>
            <person name="Fuchs J."/>
            <person name="Mata-Sucre Y."/>
            <person name="Dias Y."/>
            <person name="Vanzela A.L.L."/>
            <person name="Huettel B."/>
            <person name="Almeida C.C.S."/>
            <person name="Simkova H."/>
            <person name="Souza G."/>
            <person name="Pedrosa-Harand A."/>
            <person name="Macas J."/>
            <person name="Mayer K.F.X."/>
            <person name="Houben A."/>
            <person name="Marques A."/>
        </authorList>
    </citation>
    <scope>NUCLEOTIDE SEQUENCE</scope>
    <source>
        <strain evidence="6">RhyBre1mFocal</strain>
    </source>
</reference>
<protein>
    <recommendedName>
        <fullName evidence="8">Annexin</fullName>
    </recommendedName>
</protein>
<dbReference type="FunFam" id="1.10.220.10:FF:000006">
    <property type="entry name" value="Annexin"/>
    <property type="match status" value="1"/>
</dbReference>
<dbReference type="InterPro" id="IPR001464">
    <property type="entry name" value="Annexin"/>
</dbReference>
<dbReference type="PROSITE" id="PS51897">
    <property type="entry name" value="ANNEXIN_2"/>
    <property type="match status" value="1"/>
</dbReference>
<evidence type="ECO:0000256" key="2">
    <source>
        <dbReference type="ARBA" id="ARBA00022737"/>
    </source>
</evidence>
<dbReference type="GO" id="GO:0005737">
    <property type="term" value="C:cytoplasm"/>
    <property type="evidence" value="ECO:0007669"/>
    <property type="project" value="TreeGrafter"/>
</dbReference>
<dbReference type="Pfam" id="PF00191">
    <property type="entry name" value="Annexin"/>
    <property type="match status" value="3"/>
</dbReference>
<dbReference type="GO" id="GO:0009414">
    <property type="term" value="P:response to water deprivation"/>
    <property type="evidence" value="ECO:0007669"/>
    <property type="project" value="TreeGrafter"/>
</dbReference>
<dbReference type="SMART" id="SM00335">
    <property type="entry name" value="ANX"/>
    <property type="match status" value="3"/>
</dbReference>
<dbReference type="GO" id="GO:0001786">
    <property type="term" value="F:phosphatidylserine binding"/>
    <property type="evidence" value="ECO:0007669"/>
    <property type="project" value="TreeGrafter"/>
</dbReference>
<evidence type="ECO:0000313" key="7">
    <source>
        <dbReference type="Proteomes" id="UP001151287"/>
    </source>
</evidence>
<dbReference type="AlphaFoldDB" id="A0A9Q0CKP6"/>
<gene>
    <name evidence="6" type="ORF">LUZ63_012406</name>
</gene>
<dbReference type="InterPro" id="IPR037104">
    <property type="entry name" value="Annexin_sf"/>
</dbReference>
<proteinExistence type="predicted"/>
<dbReference type="GO" id="GO:0005509">
    <property type="term" value="F:calcium ion binding"/>
    <property type="evidence" value="ECO:0007669"/>
    <property type="project" value="InterPro"/>
</dbReference>
<dbReference type="EMBL" id="JAMQYH010000003">
    <property type="protein sequence ID" value="KAJ1695708.1"/>
    <property type="molecule type" value="Genomic_DNA"/>
</dbReference>
<dbReference type="GO" id="GO:0009408">
    <property type="term" value="P:response to heat"/>
    <property type="evidence" value="ECO:0007669"/>
    <property type="project" value="TreeGrafter"/>
</dbReference>
<sequence>MATDEQLALTRALSGDGGLGVEESTLVSIIGKWRKKPEHISSFRKSFNRLFSITGHIEKCEDDHMQKLVMEFSRFHQITVLWAMHPHERDARWANQVIHKNHPSSILVEIASTRSAEELLGARRAYQTLFHHSLEEDVAYQVKDSKSKLLVGLVSAYRYEGQKVDNDVAKSEVKALHNALKTAGANKIIENDEVVRILTTRSKPHLKAVFKYYKELHGKYLEEDLSGDALLQQTVLCLDSPASYFSQVINSAFKEGANHAETEGLSRVMVSRSDVDIEEIKEAYAKLYGAKLADVISKKTRGYFRDSLLSLAGESKA</sequence>
<comment type="caution">
    <text evidence="6">The sequence shown here is derived from an EMBL/GenBank/DDBJ whole genome shotgun (WGS) entry which is preliminary data.</text>
</comment>
<dbReference type="Gene3D" id="1.10.220.10">
    <property type="entry name" value="Annexin"/>
    <property type="match status" value="3"/>
</dbReference>
<dbReference type="GO" id="GO:0005544">
    <property type="term" value="F:calcium-dependent phospholipid binding"/>
    <property type="evidence" value="ECO:0007669"/>
    <property type="project" value="UniProtKB-KW"/>
</dbReference>
<dbReference type="FunFam" id="1.10.220.10:FF:000014">
    <property type="entry name" value="annexin D4"/>
    <property type="match status" value="1"/>
</dbReference>
<accession>A0A9Q0CKP6</accession>
<dbReference type="PANTHER" id="PTHR10502">
    <property type="entry name" value="ANNEXIN"/>
    <property type="match status" value="1"/>
</dbReference>
<dbReference type="PRINTS" id="PR00196">
    <property type="entry name" value="ANNEXIN"/>
</dbReference>
<evidence type="ECO:0000256" key="1">
    <source>
        <dbReference type="ARBA" id="ARBA00022723"/>
    </source>
</evidence>
<dbReference type="GO" id="GO:0009409">
    <property type="term" value="P:response to cold"/>
    <property type="evidence" value="ECO:0007669"/>
    <property type="project" value="TreeGrafter"/>
</dbReference>
<dbReference type="GO" id="GO:0005886">
    <property type="term" value="C:plasma membrane"/>
    <property type="evidence" value="ECO:0007669"/>
    <property type="project" value="TreeGrafter"/>
</dbReference>
<keyword evidence="5" id="KW-0111">Calcium/phospholipid-binding</keyword>
<keyword evidence="1" id="KW-0479">Metal-binding</keyword>
<organism evidence="6 7">
    <name type="scientific">Rhynchospora breviuscula</name>
    <dbReference type="NCBI Taxonomy" id="2022672"/>
    <lineage>
        <taxon>Eukaryota</taxon>
        <taxon>Viridiplantae</taxon>
        <taxon>Streptophyta</taxon>
        <taxon>Embryophyta</taxon>
        <taxon>Tracheophyta</taxon>
        <taxon>Spermatophyta</taxon>
        <taxon>Magnoliopsida</taxon>
        <taxon>Liliopsida</taxon>
        <taxon>Poales</taxon>
        <taxon>Cyperaceae</taxon>
        <taxon>Cyperoideae</taxon>
        <taxon>Rhynchosporeae</taxon>
        <taxon>Rhynchospora</taxon>
    </lineage>
</organism>
<evidence type="ECO:0000313" key="6">
    <source>
        <dbReference type="EMBL" id="KAJ1695708.1"/>
    </source>
</evidence>
<dbReference type="SUPFAM" id="SSF47874">
    <property type="entry name" value="Annexin"/>
    <property type="match status" value="1"/>
</dbReference>
<dbReference type="InterPro" id="IPR018502">
    <property type="entry name" value="Annexin_repeat"/>
</dbReference>
<evidence type="ECO:0008006" key="8">
    <source>
        <dbReference type="Google" id="ProtNLM"/>
    </source>
</evidence>
<name>A0A9Q0CKP6_9POAL</name>
<evidence type="ECO:0000256" key="4">
    <source>
        <dbReference type="ARBA" id="ARBA00023216"/>
    </source>
</evidence>
<evidence type="ECO:0000256" key="3">
    <source>
        <dbReference type="ARBA" id="ARBA00022837"/>
    </source>
</evidence>
<evidence type="ECO:0000256" key="5">
    <source>
        <dbReference type="ARBA" id="ARBA00023302"/>
    </source>
</evidence>
<dbReference type="OrthoDB" id="37886at2759"/>
<dbReference type="GO" id="GO:0009651">
    <property type="term" value="P:response to salt stress"/>
    <property type="evidence" value="ECO:0007669"/>
    <property type="project" value="TreeGrafter"/>
</dbReference>
<dbReference type="Proteomes" id="UP001151287">
    <property type="component" value="Unassembled WGS sequence"/>
</dbReference>